<protein>
    <submittedName>
        <fullName evidence="1">Uncharacterized protein</fullName>
    </submittedName>
</protein>
<accession>A0A0A8YLT4</accession>
<reference evidence="1" key="2">
    <citation type="journal article" date="2015" name="Data Brief">
        <title>Shoot transcriptome of the giant reed, Arundo donax.</title>
        <authorList>
            <person name="Barrero R.A."/>
            <person name="Guerrero F.D."/>
            <person name="Moolhuijzen P."/>
            <person name="Goolsby J.A."/>
            <person name="Tidwell J."/>
            <person name="Bellgard S.E."/>
            <person name="Bellgard M.I."/>
        </authorList>
    </citation>
    <scope>NUCLEOTIDE SEQUENCE</scope>
    <source>
        <tissue evidence="1">Shoot tissue taken approximately 20 cm above the soil surface</tissue>
    </source>
</reference>
<organism evidence="1">
    <name type="scientific">Arundo donax</name>
    <name type="common">Giant reed</name>
    <name type="synonym">Donax arundinaceus</name>
    <dbReference type="NCBI Taxonomy" id="35708"/>
    <lineage>
        <taxon>Eukaryota</taxon>
        <taxon>Viridiplantae</taxon>
        <taxon>Streptophyta</taxon>
        <taxon>Embryophyta</taxon>
        <taxon>Tracheophyta</taxon>
        <taxon>Spermatophyta</taxon>
        <taxon>Magnoliopsida</taxon>
        <taxon>Liliopsida</taxon>
        <taxon>Poales</taxon>
        <taxon>Poaceae</taxon>
        <taxon>PACMAD clade</taxon>
        <taxon>Arundinoideae</taxon>
        <taxon>Arundineae</taxon>
        <taxon>Arundo</taxon>
    </lineage>
</organism>
<dbReference type="AlphaFoldDB" id="A0A0A8YLT4"/>
<reference evidence="1" key="1">
    <citation type="submission" date="2014-09" db="EMBL/GenBank/DDBJ databases">
        <authorList>
            <person name="Magalhaes I.L.F."/>
            <person name="Oliveira U."/>
            <person name="Santos F.R."/>
            <person name="Vidigal T.H.D.A."/>
            <person name="Brescovit A.D."/>
            <person name="Santos A.J."/>
        </authorList>
    </citation>
    <scope>NUCLEOTIDE SEQUENCE</scope>
    <source>
        <tissue evidence="1">Shoot tissue taken approximately 20 cm above the soil surface</tissue>
    </source>
</reference>
<evidence type="ECO:0000313" key="1">
    <source>
        <dbReference type="EMBL" id="JAD26578.1"/>
    </source>
</evidence>
<dbReference type="EMBL" id="GBRH01271317">
    <property type="protein sequence ID" value="JAD26578.1"/>
    <property type="molecule type" value="Transcribed_RNA"/>
</dbReference>
<proteinExistence type="predicted"/>
<name>A0A0A8YLT4_ARUDO</name>
<sequence length="21" mass="2450">MQMNKYATKLLIKDVQISIIV</sequence>